<proteinExistence type="predicted"/>
<dbReference type="EMBL" id="FOBI01000008">
    <property type="protein sequence ID" value="SEL29020.1"/>
    <property type="molecule type" value="Genomic_DNA"/>
</dbReference>
<dbReference type="OrthoDB" id="6398712at2"/>
<gene>
    <name evidence="2" type="ORF">SAMN05216262_108142</name>
</gene>
<evidence type="ECO:0008006" key="4">
    <source>
        <dbReference type="Google" id="ProtNLM"/>
    </source>
</evidence>
<evidence type="ECO:0000313" key="3">
    <source>
        <dbReference type="Proteomes" id="UP000199297"/>
    </source>
</evidence>
<sequence>MRLILLAASFISPLLSAKSLDESKLNFGVGIGQMYNGLGGNVALTDLDSLKFIAIGCTGDSSTLGTICGASAGWITTTLFESSSNKHGLGLYLSNVDKEIQSKRNNDGSIYFTEKEVYGFGVSYTYFINGINKRGFNIGTSIHYTNSDLDNVGYFLQAGYQF</sequence>
<evidence type="ECO:0000313" key="2">
    <source>
        <dbReference type="EMBL" id="SEL29020.1"/>
    </source>
</evidence>
<organism evidence="2 3">
    <name type="scientific">Colwellia chukchiensis</name>
    <dbReference type="NCBI Taxonomy" id="641665"/>
    <lineage>
        <taxon>Bacteria</taxon>
        <taxon>Pseudomonadati</taxon>
        <taxon>Pseudomonadota</taxon>
        <taxon>Gammaproteobacteria</taxon>
        <taxon>Alteromonadales</taxon>
        <taxon>Colwelliaceae</taxon>
        <taxon>Colwellia</taxon>
    </lineage>
</organism>
<keyword evidence="1" id="KW-0732">Signal</keyword>
<feature type="chain" id="PRO_5011685774" description="Outer membrane protein beta-barrel domain-containing protein" evidence="1">
    <location>
        <begin position="18"/>
        <end position="162"/>
    </location>
</feature>
<dbReference type="STRING" id="641665.GCA_002104455_03462"/>
<dbReference type="Proteomes" id="UP000199297">
    <property type="component" value="Unassembled WGS sequence"/>
</dbReference>
<name>A0A1H7NZG8_9GAMM</name>
<dbReference type="RefSeq" id="WP_085284962.1">
    <property type="nucleotide sequence ID" value="NZ_FOBI01000008.1"/>
</dbReference>
<accession>A0A1H7NZG8</accession>
<protein>
    <recommendedName>
        <fullName evidence="4">Outer membrane protein beta-barrel domain-containing protein</fullName>
    </recommendedName>
</protein>
<reference evidence="3" key="1">
    <citation type="submission" date="2016-10" db="EMBL/GenBank/DDBJ databases">
        <authorList>
            <person name="Varghese N."/>
            <person name="Submissions S."/>
        </authorList>
    </citation>
    <scope>NUCLEOTIDE SEQUENCE [LARGE SCALE GENOMIC DNA]</scope>
    <source>
        <strain evidence="3">CGMCC 1.9127</strain>
    </source>
</reference>
<evidence type="ECO:0000256" key="1">
    <source>
        <dbReference type="SAM" id="SignalP"/>
    </source>
</evidence>
<dbReference type="AlphaFoldDB" id="A0A1H7NZG8"/>
<keyword evidence="3" id="KW-1185">Reference proteome</keyword>
<feature type="signal peptide" evidence="1">
    <location>
        <begin position="1"/>
        <end position="17"/>
    </location>
</feature>